<reference evidence="2" key="3">
    <citation type="submission" date="2015-04" db="UniProtKB">
        <authorList>
            <consortium name="EnsemblPlants"/>
        </authorList>
    </citation>
    <scope>IDENTIFICATION</scope>
    <source>
        <strain evidence="2">cv. Jemalong A17</strain>
    </source>
</reference>
<protein>
    <submittedName>
        <fullName evidence="1 2">Uncharacterized protein</fullName>
    </submittedName>
</protein>
<sequence>MSLTFKKKKNYEACWPQESGALGRKTTTLTTSVFYLYIFNMDEKWEELNLRASSTICMSLAKNILTNVLGTSLDKELWKKLEGYITQRIRQIGLC</sequence>
<dbReference type="Proteomes" id="UP000002051">
    <property type="component" value="Unassembled WGS sequence"/>
</dbReference>
<evidence type="ECO:0000313" key="1">
    <source>
        <dbReference type="EMBL" id="AES81264.1"/>
    </source>
</evidence>
<organism evidence="1 3">
    <name type="scientific">Medicago truncatula</name>
    <name type="common">Barrel medic</name>
    <name type="synonym">Medicago tribuloides</name>
    <dbReference type="NCBI Taxonomy" id="3880"/>
    <lineage>
        <taxon>Eukaryota</taxon>
        <taxon>Viridiplantae</taxon>
        <taxon>Streptophyta</taxon>
        <taxon>Embryophyta</taxon>
        <taxon>Tracheophyta</taxon>
        <taxon>Spermatophyta</taxon>
        <taxon>Magnoliopsida</taxon>
        <taxon>eudicotyledons</taxon>
        <taxon>Gunneridae</taxon>
        <taxon>Pentapetalae</taxon>
        <taxon>rosids</taxon>
        <taxon>fabids</taxon>
        <taxon>Fabales</taxon>
        <taxon>Fabaceae</taxon>
        <taxon>Papilionoideae</taxon>
        <taxon>50 kb inversion clade</taxon>
        <taxon>NPAAA clade</taxon>
        <taxon>Hologalegina</taxon>
        <taxon>IRL clade</taxon>
        <taxon>Trifolieae</taxon>
        <taxon>Medicago</taxon>
    </lineage>
</organism>
<dbReference type="EnsemblPlants" id="AES81264">
    <property type="protein sequence ID" value="AES81264"/>
    <property type="gene ID" value="MTR_7g090360"/>
</dbReference>
<accession>G7KRP5</accession>
<dbReference type="EMBL" id="CM001223">
    <property type="protein sequence ID" value="AES81264.1"/>
    <property type="molecule type" value="Genomic_DNA"/>
</dbReference>
<proteinExistence type="predicted"/>
<dbReference type="HOGENOM" id="CLU_2376058_0_0_1"/>
<gene>
    <name evidence="1" type="ordered locus">MTR_7g090360</name>
</gene>
<evidence type="ECO:0000313" key="3">
    <source>
        <dbReference type="Proteomes" id="UP000002051"/>
    </source>
</evidence>
<reference evidence="1 3" key="2">
    <citation type="journal article" date="2014" name="BMC Genomics">
        <title>An improved genome release (version Mt4.0) for the model legume Medicago truncatula.</title>
        <authorList>
            <person name="Tang H."/>
            <person name="Krishnakumar V."/>
            <person name="Bidwell S."/>
            <person name="Rosen B."/>
            <person name="Chan A."/>
            <person name="Zhou S."/>
            <person name="Gentzbittel L."/>
            <person name="Childs K.L."/>
            <person name="Yandell M."/>
            <person name="Gundlach H."/>
            <person name="Mayer K.F."/>
            <person name="Schwartz D.C."/>
            <person name="Town C.D."/>
        </authorList>
    </citation>
    <scope>GENOME REANNOTATION</scope>
    <source>
        <strain evidence="2 3">cv. Jemalong A17</strain>
    </source>
</reference>
<evidence type="ECO:0000313" key="2">
    <source>
        <dbReference type="EnsemblPlants" id="AES81264"/>
    </source>
</evidence>
<keyword evidence="3" id="KW-1185">Reference proteome</keyword>
<dbReference type="AlphaFoldDB" id="G7KRP5"/>
<dbReference type="PaxDb" id="3880-AES81264"/>
<reference evidence="1 3" key="1">
    <citation type="journal article" date="2011" name="Nature">
        <title>The Medicago genome provides insight into the evolution of rhizobial symbioses.</title>
        <authorList>
            <person name="Young N.D."/>
            <person name="Debelle F."/>
            <person name="Oldroyd G.E."/>
            <person name="Geurts R."/>
            <person name="Cannon S.B."/>
            <person name="Udvardi M.K."/>
            <person name="Benedito V.A."/>
            <person name="Mayer K.F."/>
            <person name="Gouzy J."/>
            <person name="Schoof H."/>
            <person name="Van de Peer Y."/>
            <person name="Proost S."/>
            <person name="Cook D.R."/>
            <person name="Meyers B.C."/>
            <person name="Spannagl M."/>
            <person name="Cheung F."/>
            <person name="De Mita S."/>
            <person name="Krishnakumar V."/>
            <person name="Gundlach H."/>
            <person name="Zhou S."/>
            <person name="Mudge J."/>
            <person name="Bharti A.K."/>
            <person name="Murray J.D."/>
            <person name="Naoumkina M.A."/>
            <person name="Rosen B."/>
            <person name="Silverstein K.A."/>
            <person name="Tang H."/>
            <person name="Rombauts S."/>
            <person name="Zhao P.X."/>
            <person name="Zhou P."/>
            <person name="Barbe V."/>
            <person name="Bardou P."/>
            <person name="Bechner M."/>
            <person name="Bellec A."/>
            <person name="Berger A."/>
            <person name="Berges H."/>
            <person name="Bidwell S."/>
            <person name="Bisseling T."/>
            <person name="Choisne N."/>
            <person name="Couloux A."/>
            <person name="Denny R."/>
            <person name="Deshpande S."/>
            <person name="Dai X."/>
            <person name="Doyle J.J."/>
            <person name="Dudez A.M."/>
            <person name="Farmer A.D."/>
            <person name="Fouteau S."/>
            <person name="Franken C."/>
            <person name="Gibelin C."/>
            <person name="Gish J."/>
            <person name="Goldstein S."/>
            <person name="Gonzalez A.J."/>
            <person name="Green P.J."/>
            <person name="Hallab A."/>
            <person name="Hartog M."/>
            <person name="Hua A."/>
            <person name="Humphray S.J."/>
            <person name="Jeong D.H."/>
            <person name="Jing Y."/>
            <person name="Jocker A."/>
            <person name="Kenton S.M."/>
            <person name="Kim D.J."/>
            <person name="Klee K."/>
            <person name="Lai H."/>
            <person name="Lang C."/>
            <person name="Lin S."/>
            <person name="Macmil S.L."/>
            <person name="Magdelenat G."/>
            <person name="Matthews L."/>
            <person name="McCorrison J."/>
            <person name="Monaghan E.L."/>
            <person name="Mun J.H."/>
            <person name="Najar F.Z."/>
            <person name="Nicholson C."/>
            <person name="Noirot C."/>
            <person name="O'Bleness M."/>
            <person name="Paule C.R."/>
            <person name="Poulain J."/>
            <person name="Prion F."/>
            <person name="Qin B."/>
            <person name="Qu C."/>
            <person name="Retzel E.F."/>
            <person name="Riddle C."/>
            <person name="Sallet E."/>
            <person name="Samain S."/>
            <person name="Samson N."/>
            <person name="Sanders I."/>
            <person name="Saurat O."/>
            <person name="Scarpelli C."/>
            <person name="Schiex T."/>
            <person name="Segurens B."/>
            <person name="Severin A.J."/>
            <person name="Sherrier D.J."/>
            <person name="Shi R."/>
            <person name="Sims S."/>
            <person name="Singer S.R."/>
            <person name="Sinharoy S."/>
            <person name="Sterck L."/>
            <person name="Viollet A."/>
            <person name="Wang B.B."/>
            <person name="Wang K."/>
            <person name="Wang M."/>
            <person name="Wang X."/>
            <person name="Warfsmann J."/>
            <person name="Weissenbach J."/>
            <person name="White D.D."/>
            <person name="White J.D."/>
            <person name="Wiley G.B."/>
            <person name="Wincker P."/>
            <person name="Xing Y."/>
            <person name="Yang L."/>
            <person name="Yao Z."/>
            <person name="Ying F."/>
            <person name="Zhai J."/>
            <person name="Zhou L."/>
            <person name="Zuber A."/>
            <person name="Denarie J."/>
            <person name="Dixon R.A."/>
            <person name="May G.D."/>
            <person name="Schwartz D.C."/>
            <person name="Rogers J."/>
            <person name="Quetier F."/>
            <person name="Town C.D."/>
            <person name="Roe B.A."/>
        </authorList>
    </citation>
    <scope>NUCLEOTIDE SEQUENCE [LARGE SCALE GENOMIC DNA]</scope>
    <source>
        <strain evidence="1">A17</strain>
        <strain evidence="2 3">cv. Jemalong A17</strain>
    </source>
</reference>
<name>G7KRP5_MEDTR</name>